<evidence type="ECO:0000313" key="1">
    <source>
        <dbReference type="EMBL" id="TFK73524.1"/>
    </source>
</evidence>
<dbReference type="EMBL" id="ML208275">
    <property type="protein sequence ID" value="TFK73524.1"/>
    <property type="molecule type" value="Genomic_DNA"/>
</dbReference>
<evidence type="ECO:0000313" key="2">
    <source>
        <dbReference type="Proteomes" id="UP000308600"/>
    </source>
</evidence>
<gene>
    <name evidence="1" type="ORF">BDN72DRAFT_185759</name>
</gene>
<accession>A0ACD3B6B1</accession>
<reference evidence="1 2" key="1">
    <citation type="journal article" date="2019" name="Nat. Ecol. Evol.">
        <title>Megaphylogeny resolves global patterns of mushroom evolution.</title>
        <authorList>
            <person name="Varga T."/>
            <person name="Krizsan K."/>
            <person name="Foldi C."/>
            <person name="Dima B."/>
            <person name="Sanchez-Garcia M."/>
            <person name="Sanchez-Ramirez S."/>
            <person name="Szollosi G.J."/>
            <person name="Szarkandi J.G."/>
            <person name="Papp V."/>
            <person name="Albert L."/>
            <person name="Andreopoulos W."/>
            <person name="Angelini C."/>
            <person name="Antonin V."/>
            <person name="Barry K.W."/>
            <person name="Bougher N.L."/>
            <person name="Buchanan P."/>
            <person name="Buyck B."/>
            <person name="Bense V."/>
            <person name="Catcheside P."/>
            <person name="Chovatia M."/>
            <person name="Cooper J."/>
            <person name="Damon W."/>
            <person name="Desjardin D."/>
            <person name="Finy P."/>
            <person name="Geml J."/>
            <person name="Haridas S."/>
            <person name="Hughes K."/>
            <person name="Justo A."/>
            <person name="Karasinski D."/>
            <person name="Kautmanova I."/>
            <person name="Kiss B."/>
            <person name="Kocsube S."/>
            <person name="Kotiranta H."/>
            <person name="LaButti K.M."/>
            <person name="Lechner B.E."/>
            <person name="Liimatainen K."/>
            <person name="Lipzen A."/>
            <person name="Lukacs Z."/>
            <person name="Mihaltcheva S."/>
            <person name="Morgado L.N."/>
            <person name="Niskanen T."/>
            <person name="Noordeloos M.E."/>
            <person name="Ohm R.A."/>
            <person name="Ortiz-Santana B."/>
            <person name="Ovrebo C."/>
            <person name="Racz N."/>
            <person name="Riley R."/>
            <person name="Savchenko A."/>
            <person name="Shiryaev A."/>
            <person name="Soop K."/>
            <person name="Spirin V."/>
            <person name="Szebenyi C."/>
            <person name="Tomsovsky M."/>
            <person name="Tulloss R.E."/>
            <person name="Uehling J."/>
            <person name="Grigoriev I.V."/>
            <person name="Vagvolgyi C."/>
            <person name="Papp T."/>
            <person name="Martin F.M."/>
            <person name="Miettinen O."/>
            <person name="Hibbett D.S."/>
            <person name="Nagy L.G."/>
        </authorList>
    </citation>
    <scope>NUCLEOTIDE SEQUENCE [LARGE SCALE GENOMIC DNA]</scope>
    <source>
        <strain evidence="1 2">NL-1719</strain>
    </source>
</reference>
<organism evidence="1 2">
    <name type="scientific">Pluteus cervinus</name>
    <dbReference type="NCBI Taxonomy" id="181527"/>
    <lineage>
        <taxon>Eukaryota</taxon>
        <taxon>Fungi</taxon>
        <taxon>Dikarya</taxon>
        <taxon>Basidiomycota</taxon>
        <taxon>Agaricomycotina</taxon>
        <taxon>Agaricomycetes</taxon>
        <taxon>Agaricomycetidae</taxon>
        <taxon>Agaricales</taxon>
        <taxon>Pluteineae</taxon>
        <taxon>Pluteaceae</taxon>
        <taxon>Pluteus</taxon>
    </lineage>
</organism>
<keyword evidence="2" id="KW-1185">Reference proteome</keyword>
<protein>
    <submittedName>
        <fullName evidence="1">Uncharacterized protein</fullName>
    </submittedName>
</protein>
<sequence length="101" mass="11611">MRCVHYRRNKTYFWSIMRRLSGLGLFLEWTHLNVRQGAFHRLFCFVAQLLVIVRNQGAVVRNRVVRHGASCHLRCIVKLGLLILRHGPQLGLPCSQSGGIC</sequence>
<name>A0ACD3B6B1_9AGAR</name>
<proteinExistence type="predicted"/>
<dbReference type="Proteomes" id="UP000308600">
    <property type="component" value="Unassembled WGS sequence"/>
</dbReference>